<dbReference type="Proteomes" id="UP000326179">
    <property type="component" value="Chromosome"/>
</dbReference>
<name>A0A5Q0LC62_9ACTN</name>
<evidence type="ECO:0000259" key="2">
    <source>
        <dbReference type="Pfam" id="PF10593"/>
    </source>
</evidence>
<feature type="region of interest" description="Disordered" evidence="1">
    <location>
        <begin position="363"/>
        <end position="382"/>
    </location>
</feature>
<evidence type="ECO:0000313" key="4">
    <source>
        <dbReference type="Proteomes" id="UP000326179"/>
    </source>
</evidence>
<gene>
    <name evidence="3" type="ORF">GFH48_14460</name>
</gene>
<keyword evidence="4" id="KW-1185">Reference proteome</keyword>
<evidence type="ECO:0000313" key="3">
    <source>
        <dbReference type="EMBL" id="QFZ74296.1"/>
    </source>
</evidence>
<dbReference type="KEGG" id="sfy:GFH48_14460"/>
<feature type="domain" description="Putative endonuclease Z1" evidence="2">
    <location>
        <begin position="481"/>
        <end position="717"/>
    </location>
</feature>
<dbReference type="EMBL" id="CP045643">
    <property type="protein sequence ID" value="QFZ74296.1"/>
    <property type="molecule type" value="Genomic_DNA"/>
</dbReference>
<evidence type="ECO:0000256" key="1">
    <source>
        <dbReference type="SAM" id="MobiDB-lite"/>
    </source>
</evidence>
<dbReference type="AlphaFoldDB" id="A0A5Q0LC62"/>
<sequence length="947" mass="106075">MTLVDAYLGALKMMEITGPRSLHQTAAFIATSPELVEEDELRAHLAAADPNDELRRALSLRLATFDHHPEDAAWTEDTAPNTRARREVVLRIFDVEEATAVLLGDLIPIANLDEPIVIADKWTPWYTENIKRSREFYWQHYSESLLAAPHLGAKAITTLDKATDRVVERLANPTAPEAYQAKGLVVGYVQSGKTANFTGVIAKAIDAGYRLIIVLSGTTDLLRTQTQRRLDMELVGQENILRGIKPDDEAALDATDYVGADPEWDRFVRHGVRPSDGGGSDLYRLTKKSFDYKSLELGISALDFPKRERHLPFFHPDNLFAGNTRLAVVKKNSGVLRKLVADLNKITTRLEEVPTLIIDDESDQASVNTSKPKPLSTEAKKKRSAINHHIAELLRMLPRAQYVGYTATPFANVFIDPNDAEDIFPKNFLIALPPGPGYMGARDFHDLNLDIPLDERTEENSAQKAHVRIVSEEEQEQSANLQGALDTFVLTGAVKLYRESRGHDTFRHHTMLYHVAMQKDAHREQRAKVKEMWDRSGYRSAACFERLRDLYDKDILPVTRRPDGGETPSTFDELVPFIGDTINRIEKTGHPVLVVNSDKIEGEELDFSTDPHVWRVLVGGNKLARGFTVEGLTVSYYLRQSRQADTMMQMGRWFGYRTGYRDLVRLYTTQALYDDFEDVCQDEEFFRDELRQYAPLGANGEPQITPSQIPPLVAQHHPKIRPTAANKMYNARVEQRRTPMKEPSSGYPLISDGTSLQDNTQAFLPLLSSAVDHPEVIDLDGRPVNVLSTQLTNEELVSILSQLHWAKEDSFRPDLNFLRQAKPDAIADWHVVLPQLKGQDTQVVIGGVGPLSVHRRRVINGKLQAKSQPADRSLVQPIANRAGSTRGGMLLYPMAPKDATVQGELSTSEVVMAFTLFLPQASGATDGKLITWTTKDDSLPSYALVSR</sequence>
<accession>A0A5Q0LC62</accession>
<dbReference type="InterPro" id="IPR018310">
    <property type="entry name" value="Put_endonuclease_Z1-dom"/>
</dbReference>
<protein>
    <recommendedName>
        <fullName evidence="2">Putative endonuclease Z1 domain-containing protein</fullName>
    </recommendedName>
</protein>
<reference evidence="3 4" key="1">
    <citation type="submission" date="2019-10" db="EMBL/GenBank/DDBJ databases">
        <title>A novel species.</title>
        <authorList>
            <person name="Gao J."/>
        </authorList>
    </citation>
    <scope>NUCLEOTIDE SEQUENCE [LARGE SCALE GENOMIC DNA]</scope>
    <source>
        <strain evidence="3 4">QMT-28</strain>
    </source>
</reference>
<proteinExistence type="predicted"/>
<dbReference type="Pfam" id="PF10593">
    <property type="entry name" value="Z1"/>
    <property type="match status" value="1"/>
</dbReference>
<organism evidence="3 4">
    <name type="scientific">Streptomyces fagopyri</name>
    <dbReference type="NCBI Taxonomy" id="2662397"/>
    <lineage>
        <taxon>Bacteria</taxon>
        <taxon>Bacillati</taxon>
        <taxon>Actinomycetota</taxon>
        <taxon>Actinomycetes</taxon>
        <taxon>Kitasatosporales</taxon>
        <taxon>Streptomycetaceae</taxon>
        <taxon>Streptomyces</taxon>
    </lineage>
</organism>
<dbReference type="RefSeq" id="WP_153288629.1">
    <property type="nucleotide sequence ID" value="NZ_CP045643.1"/>
</dbReference>